<dbReference type="Gene3D" id="3.40.50.300">
    <property type="entry name" value="P-loop containing nucleotide triphosphate hydrolases"/>
    <property type="match status" value="1"/>
</dbReference>
<evidence type="ECO:0000259" key="2">
    <source>
        <dbReference type="Pfam" id="PF01637"/>
    </source>
</evidence>
<dbReference type="InterPro" id="IPR011579">
    <property type="entry name" value="ATPase_dom"/>
</dbReference>
<dbReference type="PANTHER" id="PTHR34301">
    <property type="entry name" value="DNA-BINDING PROTEIN-RELATED"/>
    <property type="match status" value="1"/>
</dbReference>
<dbReference type="RefSeq" id="WP_191757089.1">
    <property type="nucleotide sequence ID" value="NZ_VJXY01000006.1"/>
</dbReference>
<dbReference type="AlphaFoldDB" id="A0AA40VQ23"/>
<sequence length="495" mass="57231">MIPLPSQRNPYIIGRPISEPELFFGREEELSFIEENLKRGEKVILVHGQRRIGKSSLLHKISKCIKLDKFAFVTFDLEHYSQEKIEYLLENLAETVIEQLEITPDKVVIPRVPQIKEQKDIFYTKFLHQIYEYLKATNLVLLLDEFDALNDKNIGATLESLFKQLNHVVYQHKRLFVIIFSGRQTTDISNLIEIFQNVPIVEVGLLDDESIKQLIIKPAANSLKYEPQAIQAITNLSAGHPYFIQVLCFAIFNRARELEKWQVTEEDVETIVDKAIELAEAGFAWYWEALSVTEKIVFSAVAEAQRIAVKKNDQELEEDPLTLLEGNDVLSRYLLDELARELTYKGFLNEQGNKIRIELVRRWLLQRHPLWDEMRELEKLDQQKFDQTSKTLNQTPQISNIRNEPIRQQQSSIIENSDLNHHPQSFNHHVSAVKTAKPKNYFTKREVWLVAGIILLGAAAIASFMIMIYSSRQSDRQDEAQNLISIAISSNSAEC</sequence>
<reference evidence="3" key="1">
    <citation type="submission" date="2019-07" db="EMBL/GenBank/DDBJ databases">
        <title>Toxilogical consequences of a new and cryptic species of cyanobacteria (Komarekiella delphini-convector) recovered from the epidermis of a bottlenose dolphin and 1500 ft. in the air.</title>
        <authorList>
            <person name="Brown A.O."/>
            <person name="Dvorak P."/>
            <person name="Villanueva C.D."/>
            <person name="Foss A.J."/>
            <person name="Garvey A.D."/>
            <person name="Gibson Q.A."/>
            <person name="Johansen J.R."/>
            <person name="Casamatta D.A."/>
        </authorList>
    </citation>
    <scope>NUCLEOTIDE SEQUENCE</scope>
    <source>
        <strain evidence="3">SJRDD-AB1</strain>
    </source>
</reference>
<accession>A0AA40VQ23</accession>
<dbReference type="SUPFAM" id="SSF52540">
    <property type="entry name" value="P-loop containing nucleoside triphosphate hydrolases"/>
    <property type="match status" value="1"/>
</dbReference>
<proteinExistence type="predicted"/>
<dbReference type="Proteomes" id="UP001165986">
    <property type="component" value="Unassembled WGS sequence"/>
</dbReference>
<feature type="domain" description="ATPase" evidence="2">
    <location>
        <begin position="23"/>
        <end position="181"/>
    </location>
</feature>
<dbReference type="PANTHER" id="PTHR34301:SF8">
    <property type="entry name" value="ATPASE DOMAIN-CONTAINING PROTEIN"/>
    <property type="match status" value="1"/>
</dbReference>
<keyword evidence="3" id="KW-0547">Nucleotide-binding</keyword>
<evidence type="ECO:0000256" key="1">
    <source>
        <dbReference type="SAM" id="Phobius"/>
    </source>
</evidence>
<evidence type="ECO:0000313" key="3">
    <source>
        <dbReference type="EMBL" id="MBD6615854.1"/>
    </source>
</evidence>
<organism evidence="3 4">
    <name type="scientific">Komarekiella delphini-convector SJRDD-AB1</name>
    <dbReference type="NCBI Taxonomy" id="2593771"/>
    <lineage>
        <taxon>Bacteria</taxon>
        <taxon>Bacillati</taxon>
        <taxon>Cyanobacteriota</taxon>
        <taxon>Cyanophyceae</taxon>
        <taxon>Nostocales</taxon>
        <taxon>Nostocaceae</taxon>
        <taxon>Komarekiella</taxon>
        <taxon>Komarekiella delphini-convector</taxon>
    </lineage>
</organism>
<keyword evidence="1" id="KW-0472">Membrane</keyword>
<comment type="caution">
    <text evidence="3">The sequence shown here is derived from an EMBL/GenBank/DDBJ whole genome shotgun (WGS) entry which is preliminary data.</text>
</comment>
<keyword evidence="4" id="KW-1185">Reference proteome</keyword>
<dbReference type="Pfam" id="PF01637">
    <property type="entry name" value="ATPase_2"/>
    <property type="match status" value="1"/>
</dbReference>
<protein>
    <submittedName>
        <fullName evidence="3">ATP-binding protein</fullName>
    </submittedName>
</protein>
<dbReference type="GO" id="GO:0005524">
    <property type="term" value="F:ATP binding"/>
    <property type="evidence" value="ECO:0007669"/>
    <property type="project" value="UniProtKB-KW"/>
</dbReference>
<name>A0AA40VQ23_9NOST</name>
<dbReference type="InterPro" id="IPR027417">
    <property type="entry name" value="P-loop_NTPase"/>
</dbReference>
<dbReference type="EMBL" id="VJXY01000006">
    <property type="protein sequence ID" value="MBD6615854.1"/>
    <property type="molecule type" value="Genomic_DNA"/>
</dbReference>
<keyword evidence="1" id="KW-0812">Transmembrane</keyword>
<keyword evidence="1" id="KW-1133">Transmembrane helix</keyword>
<evidence type="ECO:0000313" key="4">
    <source>
        <dbReference type="Proteomes" id="UP001165986"/>
    </source>
</evidence>
<keyword evidence="3" id="KW-0067">ATP-binding</keyword>
<feature type="transmembrane region" description="Helical" evidence="1">
    <location>
        <begin position="447"/>
        <end position="469"/>
    </location>
</feature>
<gene>
    <name evidence="3" type="ORF">FNW02_08430</name>
</gene>